<name>A0A8T7M667_9CHLR</name>
<sequence>MQEHAEKILKPLLRGWFHAFAAIAWIGVIIFLCWESSEDLPRMFSVLVFGVSTFILYAVSAIYHIFDWRGIWHKIWRTFDHANIFVLIAGTYTPICFNVLSDWVRIITLSAIWLMALAGIVISILGNRISRGVRTGFYLSMGWVSLLTFPALISVLPWYAVGFLVLGGALYTVGVLVYALRRPNPFPNYFGFHEIFHIFVIAGGTAFTLCIYFWVLPYPRI</sequence>
<dbReference type="EMBL" id="JACATZ010000003">
    <property type="protein sequence ID" value="NWJ47472.1"/>
    <property type="molecule type" value="Genomic_DNA"/>
</dbReference>
<feature type="binding site" evidence="5">
    <location>
        <position position="64"/>
    </location>
    <ligand>
        <name>Zn(2+)</name>
        <dbReference type="ChEBI" id="CHEBI:29105"/>
    </ligand>
</feature>
<dbReference type="EMBL" id="CP128400">
    <property type="protein sequence ID" value="WJW69384.1"/>
    <property type="molecule type" value="Genomic_DNA"/>
</dbReference>
<feature type="transmembrane region" description="Helical" evidence="6">
    <location>
        <begin position="159"/>
        <end position="180"/>
    </location>
</feature>
<evidence type="ECO:0000256" key="5">
    <source>
        <dbReference type="PIRSR" id="PIRSR604254-1"/>
    </source>
</evidence>
<keyword evidence="4 6" id="KW-0472">Membrane</keyword>
<evidence type="ECO:0000256" key="2">
    <source>
        <dbReference type="ARBA" id="ARBA00022692"/>
    </source>
</evidence>
<dbReference type="Proteomes" id="UP001431572">
    <property type="component" value="Chromosome 2"/>
</dbReference>
<gene>
    <name evidence="7" type="ORF">HXX08_16555</name>
    <name evidence="8" type="ORF">OZ401_002992</name>
</gene>
<accession>A0A8T7M667</accession>
<dbReference type="InterPro" id="IPR004254">
    <property type="entry name" value="AdipoR/HlyIII-related"/>
</dbReference>
<dbReference type="GO" id="GO:0016020">
    <property type="term" value="C:membrane"/>
    <property type="evidence" value="ECO:0007669"/>
    <property type="project" value="UniProtKB-SubCell"/>
</dbReference>
<comment type="subcellular location">
    <subcellularLocation>
        <location evidence="1">Membrane</location>
        <topology evidence="1">Multi-pass membrane protein</topology>
    </subcellularLocation>
</comment>
<feature type="transmembrane region" description="Helical" evidence="6">
    <location>
        <begin position="106"/>
        <end position="125"/>
    </location>
</feature>
<dbReference type="RefSeq" id="WP_341471272.1">
    <property type="nucleotide sequence ID" value="NZ_CP128400.1"/>
</dbReference>
<keyword evidence="10" id="KW-1185">Reference proteome</keyword>
<evidence type="ECO:0000256" key="6">
    <source>
        <dbReference type="SAM" id="Phobius"/>
    </source>
</evidence>
<evidence type="ECO:0000256" key="1">
    <source>
        <dbReference type="ARBA" id="ARBA00004141"/>
    </source>
</evidence>
<dbReference type="AlphaFoldDB" id="A0A8T7M667"/>
<protein>
    <submittedName>
        <fullName evidence="7">Hemolysin III family protein</fullName>
    </submittedName>
</protein>
<dbReference type="PANTHER" id="PTHR20855:SF3">
    <property type="entry name" value="LD03007P"/>
    <property type="match status" value="1"/>
</dbReference>
<keyword evidence="5" id="KW-0479">Metal-binding</keyword>
<proteinExistence type="predicted"/>
<keyword evidence="5" id="KW-0862">Zinc</keyword>
<dbReference type="PANTHER" id="PTHR20855">
    <property type="entry name" value="ADIPOR/PROGESTIN RECEPTOR-RELATED"/>
    <property type="match status" value="1"/>
</dbReference>
<reference evidence="7 9" key="1">
    <citation type="submission" date="2020-06" db="EMBL/GenBank/DDBJ databases">
        <title>Anoxygenic phototrophic Chloroflexota member uses a Type I reaction center.</title>
        <authorList>
            <person name="Tsuji J.M."/>
            <person name="Shaw N.A."/>
            <person name="Nagashima S."/>
            <person name="Venkiteswaran J."/>
            <person name="Schiff S.L."/>
            <person name="Hanada S."/>
            <person name="Tank M."/>
            <person name="Neufeld J.D."/>
        </authorList>
    </citation>
    <scope>NUCLEOTIDE SEQUENCE [LARGE SCALE GENOMIC DNA]</scope>
    <source>
        <strain evidence="7">L227-S17</strain>
    </source>
</reference>
<feature type="binding site" evidence="5">
    <location>
        <position position="197"/>
    </location>
    <ligand>
        <name>Zn(2+)</name>
        <dbReference type="ChEBI" id="CHEBI:29105"/>
    </ligand>
</feature>
<feature type="transmembrane region" description="Helical" evidence="6">
    <location>
        <begin position="78"/>
        <end position="100"/>
    </location>
</feature>
<evidence type="ECO:0000313" key="8">
    <source>
        <dbReference type="EMBL" id="WJW69384.1"/>
    </source>
</evidence>
<feature type="binding site" evidence="5">
    <location>
        <position position="193"/>
    </location>
    <ligand>
        <name>Zn(2+)</name>
        <dbReference type="ChEBI" id="CHEBI:29105"/>
    </ligand>
</feature>
<dbReference type="Pfam" id="PF03006">
    <property type="entry name" value="HlyIII"/>
    <property type="match status" value="1"/>
</dbReference>
<keyword evidence="2 6" id="KW-0812">Transmembrane</keyword>
<organism evidence="7 9">
    <name type="scientific">Candidatus Chlorohelix allophototropha</name>
    <dbReference type="NCBI Taxonomy" id="3003348"/>
    <lineage>
        <taxon>Bacteria</taxon>
        <taxon>Bacillati</taxon>
        <taxon>Chloroflexota</taxon>
        <taxon>Chloroflexia</taxon>
        <taxon>Candidatus Chloroheliales</taxon>
        <taxon>Candidatus Chloroheliaceae</taxon>
        <taxon>Candidatus Chlorohelix</taxon>
    </lineage>
</organism>
<evidence type="ECO:0000313" key="10">
    <source>
        <dbReference type="Proteomes" id="UP001431572"/>
    </source>
</evidence>
<feature type="transmembrane region" description="Helical" evidence="6">
    <location>
        <begin position="44"/>
        <end position="66"/>
    </location>
</feature>
<feature type="transmembrane region" description="Helical" evidence="6">
    <location>
        <begin position="137"/>
        <end position="153"/>
    </location>
</feature>
<dbReference type="GO" id="GO:0046872">
    <property type="term" value="F:metal ion binding"/>
    <property type="evidence" value="ECO:0007669"/>
    <property type="project" value="UniProtKB-KW"/>
</dbReference>
<dbReference type="Proteomes" id="UP000521676">
    <property type="component" value="Unassembled WGS sequence"/>
</dbReference>
<evidence type="ECO:0000256" key="4">
    <source>
        <dbReference type="ARBA" id="ARBA00023136"/>
    </source>
</evidence>
<feature type="transmembrane region" description="Helical" evidence="6">
    <location>
        <begin position="192"/>
        <end position="215"/>
    </location>
</feature>
<reference evidence="8" key="2">
    <citation type="journal article" date="2024" name="Nature">
        <title>Anoxygenic phototroph of the Chloroflexota uses a type I reaction centre.</title>
        <authorList>
            <person name="Tsuji J.M."/>
            <person name="Shaw N.A."/>
            <person name="Nagashima S."/>
            <person name="Venkiteswaran J.J."/>
            <person name="Schiff S.L."/>
            <person name="Watanabe T."/>
            <person name="Fukui M."/>
            <person name="Hanada S."/>
            <person name="Tank M."/>
            <person name="Neufeld J.D."/>
        </authorList>
    </citation>
    <scope>NUCLEOTIDE SEQUENCE</scope>
    <source>
        <strain evidence="8">L227-S17</strain>
    </source>
</reference>
<evidence type="ECO:0000313" key="9">
    <source>
        <dbReference type="Proteomes" id="UP000521676"/>
    </source>
</evidence>
<evidence type="ECO:0000256" key="3">
    <source>
        <dbReference type="ARBA" id="ARBA00022989"/>
    </source>
</evidence>
<keyword evidence="3 6" id="KW-1133">Transmembrane helix</keyword>
<evidence type="ECO:0000313" key="7">
    <source>
        <dbReference type="EMBL" id="NWJ47472.1"/>
    </source>
</evidence>
<feature type="transmembrane region" description="Helical" evidence="6">
    <location>
        <begin position="12"/>
        <end position="32"/>
    </location>
</feature>